<protein>
    <submittedName>
        <fullName evidence="2">Uncharacterized protein</fullName>
    </submittedName>
</protein>
<gene>
    <name evidence="2" type="ORF">PX52LOC_05613</name>
</gene>
<dbReference type="OrthoDB" id="229560at2"/>
<evidence type="ECO:0000256" key="1">
    <source>
        <dbReference type="SAM" id="MobiDB-lite"/>
    </source>
</evidence>
<evidence type="ECO:0000313" key="2">
    <source>
        <dbReference type="EMBL" id="QEL18581.1"/>
    </source>
</evidence>
<dbReference type="EMBL" id="CP042425">
    <property type="protein sequence ID" value="QEL18581.1"/>
    <property type="molecule type" value="Genomic_DNA"/>
</dbReference>
<dbReference type="RefSeq" id="WP_149113077.1">
    <property type="nucleotide sequence ID" value="NZ_CP042425.1"/>
</dbReference>
<dbReference type="KEGG" id="lrs:PX52LOC_05613"/>
<organism evidence="2 3">
    <name type="scientific">Limnoglobus roseus</name>
    <dbReference type="NCBI Taxonomy" id="2598579"/>
    <lineage>
        <taxon>Bacteria</taxon>
        <taxon>Pseudomonadati</taxon>
        <taxon>Planctomycetota</taxon>
        <taxon>Planctomycetia</taxon>
        <taxon>Gemmatales</taxon>
        <taxon>Gemmataceae</taxon>
        <taxon>Limnoglobus</taxon>
    </lineage>
</organism>
<keyword evidence="3" id="KW-1185">Reference proteome</keyword>
<feature type="region of interest" description="Disordered" evidence="1">
    <location>
        <begin position="63"/>
        <end position="90"/>
    </location>
</feature>
<name>A0A5C1AH85_9BACT</name>
<reference evidence="3" key="1">
    <citation type="submission" date="2019-08" db="EMBL/GenBank/DDBJ databases">
        <title>Limnoglobus roseus gen. nov., sp. nov., a novel freshwater planctomycete with a giant genome from the family Gemmataceae.</title>
        <authorList>
            <person name="Kulichevskaya I.S."/>
            <person name="Naumoff D.G."/>
            <person name="Miroshnikov K."/>
            <person name="Ivanova A."/>
            <person name="Philippov D.A."/>
            <person name="Hakobyan A."/>
            <person name="Rijpstra I.C."/>
            <person name="Sinninghe Damste J.S."/>
            <person name="Liesack W."/>
            <person name="Dedysh S.N."/>
        </authorList>
    </citation>
    <scope>NUCLEOTIDE SEQUENCE [LARGE SCALE GENOMIC DNA]</scope>
    <source>
        <strain evidence="3">PX52</strain>
    </source>
</reference>
<evidence type="ECO:0000313" key="3">
    <source>
        <dbReference type="Proteomes" id="UP000324974"/>
    </source>
</evidence>
<sequence>MQYRDGIKRLLPDQIPCKENLGILGAELLRNTSDTAAVLRGHVKTATDVLRIAVAMRGATCRSPTSASSVAPSGLSFSAGWSSVLSRTHL</sequence>
<dbReference type="AlphaFoldDB" id="A0A5C1AH85"/>
<accession>A0A5C1AH85</accession>
<proteinExistence type="predicted"/>
<dbReference type="Proteomes" id="UP000324974">
    <property type="component" value="Chromosome"/>
</dbReference>